<keyword evidence="3 7" id="KW-0560">Oxidoreductase</keyword>
<dbReference type="SUPFAM" id="SSF51197">
    <property type="entry name" value="Clavaminate synthase-like"/>
    <property type="match status" value="1"/>
</dbReference>
<dbReference type="GO" id="GO:0035515">
    <property type="term" value="F:oxidative RNA demethylase activity"/>
    <property type="evidence" value="ECO:0007669"/>
    <property type="project" value="TreeGrafter"/>
</dbReference>
<dbReference type="GO" id="GO:0005737">
    <property type="term" value="C:cytoplasm"/>
    <property type="evidence" value="ECO:0007669"/>
    <property type="project" value="TreeGrafter"/>
</dbReference>
<protein>
    <submittedName>
        <fullName evidence="7">Alpha-ketoglutarate-dependent dioxygenase AlkB</fullName>
        <ecNumber evidence="7">1.14.11.33</ecNumber>
    </submittedName>
</protein>
<evidence type="ECO:0000256" key="5">
    <source>
        <dbReference type="PIRSR" id="PIRSR604574-2"/>
    </source>
</evidence>
<dbReference type="GO" id="GO:0035516">
    <property type="term" value="F:broad specificity oxidative DNA demethylase activity"/>
    <property type="evidence" value="ECO:0007669"/>
    <property type="project" value="UniProtKB-EC"/>
</dbReference>
<sequence length="224" mass="23648">MLFDAPLPRPPHEVRAGVAHLPGFLTLGEQEAVVTHARSLAREAAGTPAAMRRVPVGDGMTSAYLMTLGQAYLSQPFRYVPRGAGGVEAPDVPAGWQELARRALLAAARISPALAPWAAAYRADVALVNYYPPGASMGLHVDAMEDSPAPVISLSIGDEALFRMGNTEGRTRPWDDVLLMSGDLLVFGGPARRAYHGVPRIHPGTAPAGCGVAEGRINVTLRQA</sequence>
<dbReference type="EMBL" id="CP046453">
    <property type="protein sequence ID" value="QGU03488.1"/>
    <property type="molecule type" value="Genomic_DNA"/>
</dbReference>
<dbReference type="RefSeq" id="WP_156229310.1">
    <property type="nucleotide sequence ID" value="NZ_CP046453.1"/>
</dbReference>
<dbReference type="InterPro" id="IPR037151">
    <property type="entry name" value="AlkB-like_sf"/>
</dbReference>
<dbReference type="PANTHER" id="PTHR16557:SF2">
    <property type="entry name" value="NUCLEIC ACID DIOXYGENASE ALKBH1"/>
    <property type="match status" value="1"/>
</dbReference>
<dbReference type="EC" id="1.14.11.33" evidence="7"/>
<dbReference type="InterPro" id="IPR027450">
    <property type="entry name" value="AlkB-like"/>
</dbReference>
<dbReference type="InterPro" id="IPR004574">
    <property type="entry name" value="Alkb"/>
</dbReference>
<feature type="binding site" evidence="5">
    <location>
        <position position="196"/>
    </location>
    <ligand>
        <name>Fe cation</name>
        <dbReference type="ChEBI" id="CHEBI:24875"/>
        <note>catalytic</note>
    </ligand>
</feature>
<evidence type="ECO:0000256" key="4">
    <source>
        <dbReference type="ARBA" id="ARBA00023004"/>
    </source>
</evidence>
<proteinExistence type="predicted"/>
<name>A0A6B8W910_9CORY</name>
<dbReference type="AlphaFoldDB" id="A0A6B8W910"/>
<dbReference type="GO" id="GO:0008198">
    <property type="term" value="F:ferrous iron binding"/>
    <property type="evidence" value="ECO:0007669"/>
    <property type="project" value="TreeGrafter"/>
</dbReference>
<evidence type="ECO:0000313" key="7">
    <source>
        <dbReference type="EMBL" id="QGU03488.1"/>
    </source>
</evidence>
<keyword evidence="1 5" id="KW-0479">Metal-binding</keyword>
<dbReference type="PROSITE" id="PS51471">
    <property type="entry name" value="FE2OG_OXY"/>
    <property type="match status" value="1"/>
</dbReference>
<dbReference type="InterPro" id="IPR005123">
    <property type="entry name" value="Oxoglu/Fe-dep_dioxygenase_dom"/>
</dbReference>
<feature type="domain" description="Fe2OG dioxygenase" evidence="6">
    <location>
        <begin position="122"/>
        <end position="224"/>
    </location>
</feature>
<evidence type="ECO:0000256" key="2">
    <source>
        <dbReference type="ARBA" id="ARBA00022964"/>
    </source>
</evidence>
<dbReference type="KEGG" id="ccoe:CETAM_00975"/>
<dbReference type="Gene3D" id="2.60.120.590">
    <property type="entry name" value="Alpha-ketoglutarate-dependent dioxygenase AlkB-like"/>
    <property type="match status" value="1"/>
</dbReference>
<keyword evidence="2 7" id="KW-0223">Dioxygenase</keyword>
<evidence type="ECO:0000259" key="6">
    <source>
        <dbReference type="PROSITE" id="PS51471"/>
    </source>
</evidence>
<accession>A0A6B8W910</accession>
<keyword evidence="4 5" id="KW-0408">Iron</keyword>
<keyword evidence="8" id="KW-1185">Reference proteome</keyword>
<dbReference type="Pfam" id="PF13532">
    <property type="entry name" value="2OG-FeII_Oxy_2"/>
    <property type="match status" value="1"/>
</dbReference>
<evidence type="ECO:0000256" key="1">
    <source>
        <dbReference type="ARBA" id="ARBA00022723"/>
    </source>
</evidence>
<evidence type="ECO:0000256" key="3">
    <source>
        <dbReference type="ARBA" id="ARBA00023002"/>
    </source>
</evidence>
<evidence type="ECO:0000313" key="8">
    <source>
        <dbReference type="Proteomes" id="UP000425178"/>
    </source>
</evidence>
<organism evidence="7 8">
    <name type="scientific">Corynebacterium comes</name>
    <dbReference type="NCBI Taxonomy" id="2675218"/>
    <lineage>
        <taxon>Bacteria</taxon>
        <taxon>Bacillati</taxon>
        <taxon>Actinomycetota</taxon>
        <taxon>Actinomycetes</taxon>
        <taxon>Mycobacteriales</taxon>
        <taxon>Corynebacteriaceae</taxon>
        <taxon>Corynebacterium</taxon>
    </lineage>
</organism>
<feature type="binding site" evidence="5">
    <location>
        <position position="140"/>
    </location>
    <ligand>
        <name>Fe cation</name>
        <dbReference type="ChEBI" id="CHEBI:24875"/>
        <note>catalytic</note>
    </ligand>
</feature>
<dbReference type="Proteomes" id="UP000425178">
    <property type="component" value="Chromosome"/>
</dbReference>
<reference evidence="7 8" key="1">
    <citation type="journal article" date="2021" name="Int. J. Syst. Evol. Microbiol.">
        <title>Classification of three corynebacterial strains isolated from a small paddock in North Rhine-Westphalia: proposal of &lt;i&gt;Corynebacterium kalinowskii&lt;/i&gt; sp. nov., &lt;i&gt;Corynebacterium comes&lt;/i&gt; sp. nov. and &lt;i&gt;Corynebacterium occultum&lt;/i&gt; sp. nov.</title>
        <authorList>
            <person name="Schaffert L."/>
            <person name="Ruwe M."/>
            <person name="Milse J."/>
            <person name="Hanuschka K."/>
            <person name="Ortseifen V."/>
            <person name="Droste J."/>
            <person name="Brandt D."/>
            <person name="Schl L."/>
            <person name="Kutter Y."/>
            <person name="Vinke S."/>
            <person name="Vieh P."/>
            <person name="Jacob L."/>
            <person name="L N.C."/>
            <person name="Schulte-Berndt E."/>
            <person name="Hain C."/>
            <person name="Linder M."/>
            <person name="Schmidt P."/>
            <person name="Wollenschl L."/>
            <person name="Luttermann T."/>
            <person name="Thieme E."/>
            <person name="Hassa J."/>
            <person name="Haak M."/>
            <person name="Wittchen M."/>
            <person name="Mentz A."/>
            <person name="Persicke M."/>
            <person name="Busche T."/>
            <person name="R C."/>
        </authorList>
    </citation>
    <scope>NUCLEOTIDE SEQUENCE [LARGE SCALE GENOMIC DNA]</scope>
    <source>
        <strain evidence="7 8">2019</strain>
    </source>
</reference>
<gene>
    <name evidence="7" type="primary">alkB</name>
    <name evidence="7" type="ORF">CETAM_00975</name>
</gene>
<comment type="cofactor">
    <cofactor evidence="5">
        <name>Fe(2+)</name>
        <dbReference type="ChEBI" id="CHEBI:29033"/>
    </cofactor>
    <text evidence="5">Binds 1 Fe(2+) ion per subunit.</text>
</comment>
<feature type="binding site" evidence="5">
    <location>
        <position position="142"/>
    </location>
    <ligand>
        <name>Fe cation</name>
        <dbReference type="ChEBI" id="CHEBI:24875"/>
        <note>catalytic</note>
    </ligand>
</feature>
<dbReference type="PANTHER" id="PTHR16557">
    <property type="entry name" value="ALKYLATED DNA REPAIR PROTEIN ALKB-RELATED"/>
    <property type="match status" value="1"/>
</dbReference>
<dbReference type="GO" id="GO:0035513">
    <property type="term" value="P:oxidative RNA demethylation"/>
    <property type="evidence" value="ECO:0007669"/>
    <property type="project" value="TreeGrafter"/>
</dbReference>